<protein>
    <submittedName>
        <fullName evidence="2">Uncharacterized protein</fullName>
    </submittedName>
</protein>
<dbReference type="GeneID" id="25916802"/>
<keyword evidence="3" id="KW-1185">Reference proteome</keyword>
<feature type="compositionally biased region" description="Low complexity" evidence="1">
    <location>
        <begin position="67"/>
        <end position="83"/>
    </location>
</feature>
<feature type="region of interest" description="Disordered" evidence="1">
    <location>
        <begin position="67"/>
        <end position="90"/>
    </location>
</feature>
<evidence type="ECO:0000313" key="3">
    <source>
        <dbReference type="Proteomes" id="UP000054560"/>
    </source>
</evidence>
<evidence type="ECO:0000256" key="1">
    <source>
        <dbReference type="SAM" id="MobiDB-lite"/>
    </source>
</evidence>
<accession>A0A0L0F388</accession>
<dbReference type="Proteomes" id="UP000054560">
    <property type="component" value="Unassembled WGS sequence"/>
</dbReference>
<dbReference type="RefSeq" id="XP_014145069.1">
    <property type="nucleotide sequence ID" value="XM_014289594.1"/>
</dbReference>
<proteinExistence type="predicted"/>
<dbReference type="EMBL" id="KQ249365">
    <property type="protein sequence ID" value="KNC71167.1"/>
    <property type="molecule type" value="Genomic_DNA"/>
</dbReference>
<organism evidence="2 3">
    <name type="scientific">Sphaeroforma arctica JP610</name>
    <dbReference type="NCBI Taxonomy" id="667725"/>
    <lineage>
        <taxon>Eukaryota</taxon>
        <taxon>Ichthyosporea</taxon>
        <taxon>Ichthyophonida</taxon>
        <taxon>Sphaeroforma</taxon>
    </lineage>
</organism>
<gene>
    <name evidence="2" type="ORF">SARC_16298</name>
</gene>
<sequence>GSGPSKLTPDANGWVALTKSKAKVSKPIKPTPTNENRFDILEKAPREVVAEIQDANEIPDDWEAAFAESGSASSESETSDVSSPATAEDI</sequence>
<reference evidence="2 3" key="1">
    <citation type="submission" date="2011-02" db="EMBL/GenBank/DDBJ databases">
        <title>The Genome Sequence of Sphaeroforma arctica JP610.</title>
        <authorList>
            <consortium name="The Broad Institute Genome Sequencing Platform"/>
            <person name="Russ C."/>
            <person name="Cuomo C."/>
            <person name="Young S.K."/>
            <person name="Zeng Q."/>
            <person name="Gargeya S."/>
            <person name="Alvarado L."/>
            <person name="Berlin A."/>
            <person name="Chapman S.B."/>
            <person name="Chen Z."/>
            <person name="Freedman E."/>
            <person name="Gellesch M."/>
            <person name="Goldberg J."/>
            <person name="Griggs A."/>
            <person name="Gujja S."/>
            <person name="Heilman E."/>
            <person name="Heiman D."/>
            <person name="Howarth C."/>
            <person name="Mehta T."/>
            <person name="Neiman D."/>
            <person name="Pearson M."/>
            <person name="Roberts A."/>
            <person name="Saif S."/>
            <person name="Shea T."/>
            <person name="Shenoy N."/>
            <person name="Sisk P."/>
            <person name="Stolte C."/>
            <person name="Sykes S."/>
            <person name="White J."/>
            <person name="Yandava C."/>
            <person name="Burger G."/>
            <person name="Gray M.W."/>
            <person name="Holland P.W.H."/>
            <person name="King N."/>
            <person name="Lang F.B.F."/>
            <person name="Roger A.J."/>
            <person name="Ruiz-Trillo I."/>
            <person name="Haas B."/>
            <person name="Nusbaum C."/>
            <person name="Birren B."/>
        </authorList>
    </citation>
    <scope>NUCLEOTIDE SEQUENCE [LARGE SCALE GENOMIC DNA]</scope>
    <source>
        <strain evidence="2 3">JP610</strain>
    </source>
</reference>
<feature type="non-terminal residue" evidence="2">
    <location>
        <position position="1"/>
    </location>
</feature>
<name>A0A0L0F388_9EUKA</name>
<evidence type="ECO:0000313" key="2">
    <source>
        <dbReference type="EMBL" id="KNC71167.1"/>
    </source>
</evidence>
<dbReference type="AlphaFoldDB" id="A0A0L0F388"/>